<sequence>MAHVRLRGTGRHRAVKQAKGGRQAVAIATVLSAAGVQAGVSASTASAETPTWTEGPIFNNPLGTTDEQYAIRTRLIQLTDAALPGSYIKVAVYHVWEQSVVNALVRAKARGVNVQILLDSTSKTDRPDNTMYAQLVAALGTSRTASSFVQLCPQDKSCLGDPKFGKSIMHNKFWLFSAVEGATNVVVQTTSNSTPSASTRFFNDALQLPNNKVLYGAYSDYFADMVDKDWANWDYRTVSNGHYKAYFFPRAGTTNASDTLYSVLNNVSCTYKDAATGTTKRTVVRAAIFQITRQAIADKLVSLKKAGCTVQIEYATADSGTWASMHSTGAPPARCYNDDRDPLNPGVKLGTPFIIHTKYVAIDGMYDGARNKITFTGSQNASNPALRENDEAYVKIDDDSVHNTYVGHFNSVWNVAYPGASDNTNLCKGVKTLPQDGEGKTT</sequence>
<gene>
    <name evidence="1" type="ORF">V2W30_13515</name>
</gene>
<evidence type="ECO:0000313" key="2">
    <source>
        <dbReference type="Proteomes" id="UP001432251"/>
    </source>
</evidence>
<protein>
    <submittedName>
        <fullName evidence="1">Phospholipase D-like domain-containing protein</fullName>
    </submittedName>
</protein>
<accession>A0ACD5AAL5</accession>
<dbReference type="EMBL" id="CP146022">
    <property type="protein sequence ID" value="WWQ64256.1"/>
    <property type="molecule type" value="Genomic_DNA"/>
</dbReference>
<evidence type="ECO:0000313" key="1">
    <source>
        <dbReference type="EMBL" id="WWQ64256.1"/>
    </source>
</evidence>
<proteinExistence type="predicted"/>
<keyword evidence="2" id="KW-1185">Reference proteome</keyword>
<name>A0ACD5AAL5_9ACTN</name>
<organism evidence="1 2">
    <name type="scientific">Streptomyces citrinus</name>
    <dbReference type="NCBI Taxonomy" id="3118173"/>
    <lineage>
        <taxon>Bacteria</taxon>
        <taxon>Bacillati</taxon>
        <taxon>Actinomycetota</taxon>
        <taxon>Actinomycetes</taxon>
        <taxon>Kitasatosporales</taxon>
        <taxon>Streptomycetaceae</taxon>
        <taxon>Streptomyces</taxon>
    </lineage>
</organism>
<reference evidence="1" key="1">
    <citation type="journal article" date="2025" name="Int. J. Syst. Evol. Microbiol.">
        <title>Streptomyces citrinus sp. nov., with yellow diffusible pigment.</title>
        <authorList>
            <person name="He Y."/>
            <person name="Yang E."/>
            <person name="Xu J."/>
            <person name="Sun Y."/>
            <person name="Sun L."/>
        </authorList>
    </citation>
    <scope>NUCLEOTIDE SEQUENCE</scope>
    <source>
        <strain evidence="1">Q6</strain>
    </source>
</reference>
<dbReference type="Proteomes" id="UP001432251">
    <property type="component" value="Chromosome"/>
</dbReference>